<accession>A0ABQ9KYN9</accession>
<dbReference type="Proteomes" id="UP001174677">
    <property type="component" value="Chromosome 15"/>
</dbReference>
<keyword evidence="4" id="KW-1185">Reference proteome</keyword>
<evidence type="ECO:0000256" key="2">
    <source>
        <dbReference type="SAM" id="Phobius"/>
    </source>
</evidence>
<reference evidence="3 4" key="1">
    <citation type="journal article" date="2023" name="Plant Biotechnol. J.">
        <title>Chromosome-level wild Hevea brasiliensis genome provides new tools for genomic-assisted breeding and valuable loci to elevate rubber yield.</title>
        <authorList>
            <person name="Cheng H."/>
            <person name="Song X."/>
            <person name="Hu Y."/>
            <person name="Wu T."/>
            <person name="Yang Q."/>
            <person name="An Z."/>
            <person name="Feng S."/>
            <person name="Deng Z."/>
            <person name="Wu W."/>
            <person name="Zeng X."/>
            <person name="Tu M."/>
            <person name="Wang X."/>
            <person name="Huang H."/>
        </authorList>
    </citation>
    <scope>NUCLEOTIDE SEQUENCE [LARGE SCALE GENOMIC DNA]</scope>
    <source>
        <strain evidence="3">MT/VB/25A 57/8</strain>
    </source>
</reference>
<evidence type="ECO:0000313" key="4">
    <source>
        <dbReference type="Proteomes" id="UP001174677"/>
    </source>
</evidence>
<comment type="caution">
    <text evidence="3">The sequence shown here is derived from an EMBL/GenBank/DDBJ whole genome shotgun (WGS) entry which is preliminary data.</text>
</comment>
<dbReference type="PANTHER" id="PTHR34379:SF6">
    <property type="entry name" value="PROTEIN 3F"/>
    <property type="match status" value="1"/>
</dbReference>
<feature type="transmembrane region" description="Helical" evidence="2">
    <location>
        <begin position="190"/>
        <end position="218"/>
    </location>
</feature>
<protein>
    <recommendedName>
        <fullName evidence="5">Transmembrane protein</fullName>
    </recommendedName>
</protein>
<evidence type="ECO:0000313" key="3">
    <source>
        <dbReference type="EMBL" id="KAJ9153653.1"/>
    </source>
</evidence>
<evidence type="ECO:0008006" key="5">
    <source>
        <dbReference type="Google" id="ProtNLM"/>
    </source>
</evidence>
<dbReference type="PANTHER" id="PTHR34379">
    <property type="entry name" value="OS07G0553800 PROTEIN"/>
    <property type="match status" value="1"/>
</dbReference>
<feature type="region of interest" description="Disordered" evidence="1">
    <location>
        <begin position="133"/>
        <end position="156"/>
    </location>
</feature>
<keyword evidence="2" id="KW-0812">Transmembrane</keyword>
<organism evidence="3 4">
    <name type="scientific">Hevea brasiliensis</name>
    <name type="common">Para rubber tree</name>
    <name type="synonym">Siphonia brasiliensis</name>
    <dbReference type="NCBI Taxonomy" id="3981"/>
    <lineage>
        <taxon>Eukaryota</taxon>
        <taxon>Viridiplantae</taxon>
        <taxon>Streptophyta</taxon>
        <taxon>Embryophyta</taxon>
        <taxon>Tracheophyta</taxon>
        <taxon>Spermatophyta</taxon>
        <taxon>Magnoliopsida</taxon>
        <taxon>eudicotyledons</taxon>
        <taxon>Gunneridae</taxon>
        <taxon>Pentapetalae</taxon>
        <taxon>rosids</taxon>
        <taxon>fabids</taxon>
        <taxon>Malpighiales</taxon>
        <taxon>Euphorbiaceae</taxon>
        <taxon>Crotonoideae</taxon>
        <taxon>Micrandreae</taxon>
        <taxon>Hevea</taxon>
    </lineage>
</organism>
<evidence type="ECO:0000256" key="1">
    <source>
        <dbReference type="SAM" id="MobiDB-lite"/>
    </source>
</evidence>
<dbReference type="InterPro" id="IPR040411">
    <property type="entry name" value="At5g23160-like"/>
</dbReference>
<dbReference type="EMBL" id="JARPOI010000015">
    <property type="protein sequence ID" value="KAJ9153653.1"/>
    <property type="molecule type" value="Genomic_DNA"/>
</dbReference>
<proteinExistence type="predicted"/>
<keyword evidence="2" id="KW-0472">Membrane</keyword>
<feature type="region of interest" description="Disordered" evidence="1">
    <location>
        <begin position="40"/>
        <end position="61"/>
    </location>
</feature>
<keyword evidence="2" id="KW-1133">Transmembrane helix</keyword>
<feature type="compositionally biased region" description="Low complexity" evidence="1">
    <location>
        <begin position="133"/>
        <end position="152"/>
    </location>
</feature>
<name>A0ABQ9KYN9_HEVBR</name>
<sequence length="242" mass="27022">MAGSFVNGARGNSNSVVNYIKMEHKDGVVFPRFYTALPTSTASSFSSTPEKDAAGNRKKKSKRKFLRAVKAVLFEISFAKKIKKKVFPRKTKQSNVDPSAKVEKHLNHVKGNSSFQKFSKKNDGTSVTFAPSMNSSAWSSRNSPTNSTNSNPFGDNRLPFESYSSFETQKKQDMEQENNGKGNYSSNTGLFLLLVTLSVLVCWGKVYAILWTSTWLFFVPNLNARNKLLRSKANSRSMDLAE</sequence>
<gene>
    <name evidence="3" type="ORF">P3X46_027072</name>
</gene>